<protein>
    <submittedName>
        <fullName evidence="2">Uncharacterized protein</fullName>
    </submittedName>
</protein>
<dbReference type="AlphaFoldDB" id="A0AAV9FBX8"/>
<name>A0AAV9FBX8_ACOCL</name>
<organism evidence="2 3">
    <name type="scientific">Acorus calamus</name>
    <name type="common">Sweet flag</name>
    <dbReference type="NCBI Taxonomy" id="4465"/>
    <lineage>
        <taxon>Eukaryota</taxon>
        <taxon>Viridiplantae</taxon>
        <taxon>Streptophyta</taxon>
        <taxon>Embryophyta</taxon>
        <taxon>Tracheophyta</taxon>
        <taxon>Spermatophyta</taxon>
        <taxon>Magnoliopsida</taxon>
        <taxon>Liliopsida</taxon>
        <taxon>Acoraceae</taxon>
        <taxon>Acorus</taxon>
    </lineage>
</organism>
<evidence type="ECO:0000256" key="1">
    <source>
        <dbReference type="SAM" id="Phobius"/>
    </source>
</evidence>
<evidence type="ECO:0000313" key="2">
    <source>
        <dbReference type="EMBL" id="KAK1323466.1"/>
    </source>
</evidence>
<feature type="transmembrane region" description="Helical" evidence="1">
    <location>
        <begin position="36"/>
        <end position="55"/>
    </location>
</feature>
<proteinExistence type="predicted"/>
<keyword evidence="1" id="KW-0812">Transmembrane</keyword>
<keyword evidence="1" id="KW-1133">Transmembrane helix</keyword>
<keyword evidence="1" id="KW-0472">Membrane</keyword>
<sequence length="73" mass="8597">MVVLVYENLVQAIKQKYLFKIWTCLISMKRFQRLKCCVMVCIIFHLKASQIWLVLMTTPYRMNNPAIGAWEGA</sequence>
<evidence type="ECO:0000313" key="3">
    <source>
        <dbReference type="Proteomes" id="UP001180020"/>
    </source>
</evidence>
<dbReference type="Proteomes" id="UP001180020">
    <property type="component" value="Unassembled WGS sequence"/>
</dbReference>
<reference evidence="2" key="2">
    <citation type="submission" date="2023-06" db="EMBL/GenBank/DDBJ databases">
        <authorList>
            <person name="Ma L."/>
            <person name="Liu K.-W."/>
            <person name="Li Z."/>
            <person name="Hsiao Y.-Y."/>
            <person name="Qi Y."/>
            <person name="Fu T."/>
            <person name="Tang G."/>
            <person name="Zhang D."/>
            <person name="Sun W.-H."/>
            <person name="Liu D.-K."/>
            <person name="Li Y."/>
            <person name="Chen G.-Z."/>
            <person name="Liu X.-D."/>
            <person name="Liao X.-Y."/>
            <person name="Jiang Y.-T."/>
            <person name="Yu X."/>
            <person name="Hao Y."/>
            <person name="Huang J."/>
            <person name="Zhao X.-W."/>
            <person name="Ke S."/>
            <person name="Chen Y.-Y."/>
            <person name="Wu W.-L."/>
            <person name="Hsu J.-L."/>
            <person name="Lin Y.-F."/>
            <person name="Huang M.-D."/>
            <person name="Li C.-Y."/>
            <person name="Huang L."/>
            <person name="Wang Z.-W."/>
            <person name="Zhao X."/>
            <person name="Zhong W.-Y."/>
            <person name="Peng D.-H."/>
            <person name="Ahmad S."/>
            <person name="Lan S."/>
            <person name="Zhang J.-S."/>
            <person name="Tsai W.-C."/>
            <person name="Van De Peer Y."/>
            <person name="Liu Z.-J."/>
        </authorList>
    </citation>
    <scope>NUCLEOTIDE SEQUENCE</scope>
    <source>
        <strain evidence="2">CP</strain>
        <tissue evidence="2">Leaves</tissue>
    </source>
</reference>
<gene>
    <name evidence="2" type="ORF">QJS10_CPA02g01359</name>
</gene>
<keyword evidence="3" id="KW-1185">Reference proteome</keyword>
<reference evidence="2" key="1">
    <citation type="journal article" date="2023" name="Nat. Commun.">
        <title>Diploid and tetraploid genomes of Acorus and the evolution of monocots.</title>
        <authorList>
            <person name="Ma L."/>
            <person name="Liu K.W."/>
            <person name="Li Z."/>
            <person name="Hsiao Y.Y."/>
            <person name="Qi Y."/>
            <person name="Fu T."/>
            <person name="Tang G.D."/>
            <person name="Zhang D."/>
            <person name="Sun W.H."/>
            <person name="Liu D.K."/>
            <person name="Li Y."/>
            <person name="Chen G.Z."/>
            <person name="Liu X.D."/>
            <person name="Liao X.Y."/>
            <person name="Jiang Y.T."/>
            <person name="Yu X."/>
            <person name="Hao Y."/>
            <person name="Huang J."/>
            <person name="Zhao X.W."/>
            <person name="Ke S."/>
            <person name="Chen Y.Y."/>
            <person name="Wu W.L."/>
            <person name="Hsu J.L."/>
            <person name="Lin Y.F."/>
            <person name="Huang M.D."/>
            <person name="Li C.Y."/>
            <person name="Huang L."/>
            <person name="Wang Z.W."/>
            <person name="Zhao X."/>
            <person name="Zhong W.Y."/>
            <person name="Peng D.H."/>
            <person name="Ahmad S."/>
            <person name="Lan S."/>
            <person name="Zhang J.S."/>
            <person name="Tsai W.C."/>
            <person name="Van de Peer Y."/>
            <person name="Liu Z.J."/>
        </authorList>
    </citation>
    <scope>NUCLEOTIDE SEQUENCE</scope>
    <source>
        <strain evidence="2">CP</strain>
    </source>
</reference>
<comment type="caution">
    <text evidence="2">The sequence shown here is derived from an EMBL/GenBank/DDBJ whole genome shotgun (WGS) entry which is preliminary data.</text>
</comment>
<accession>A0AAV9FBX8</accession>
<dbReference type="EMBL" id="JAUJYO010000002">
    <property type="protein sequence ID" value="KAK1323466.1"/>
    <property type="molecule type" value="Genomic_DNA"/>
</dbReference>